<dbReference type="Pfam" id="PF03466">
    <property type="entry name" value="LysR_substrate"/>
    <property type="match status" value="1"/>
</dbReference>
<comment type="similarity">
    <text evidence="1">Belongs to the LysR transcriptional regulatory family.</text>
</comment>
<protein>
    <submittedName>
        <fullName evidence="6">LysR family transcriptional regulator</fullName>
    </submittedName>
</protein>
<dbReference type="PANTHER" id="PTHR30537:SF5">
    <property type="entry name" value="HTH-TYPE TRANSCRIPTIONAL ACTIVATOR TTDR-RELATED"/>
    <property type="match status" value="1"/>
</dbReference>
<evidence type="ECO:0000256" key="3">
    <source>
        <dbReference type="ARBA" id="ARBA00023125"/>
    </source>
</evidence>
<feature type="domain" description="HTH lysR-type" evidence="5">
    <location>
        <begin position="12"/>
        <end position="62"/>
    </location>
</feature>
<dbReference type="InterPro" id="IPR036390">
    <property type="entry name" value="WH_DNA-bd_sf"/>
</dbReference>
<keyword evidence="2" id="KW-0805">Transcription regulation</keyword>
<evidence type="ECO:0000256" key="2">
    <source>
        <dbReference type="ARBA" id="ARBA00023015"/>
    </source>
</evidence>
<dbReference type="Proteomes" id="UP001366060">
    <property type="component" value="Unassembled WGS sequence"/>
</dbReference>
<dbReference type="RefSeq" id="WP_341627634.1">
    <property type="nucleotide sequence ID" value="NZ_JBAKBA010000014.1"/>
</dbReference>
<dbReference type="PANTHER" id="PTHR30537">
    <property type="entry name" value="HTH-TYPE TRANSCRIPTIONAL REGULATOR"/>
    <property type="match status" value="1"/>
</dbReference>
<dbReference type="SUPFAM" id="SSF53850">
    <property type="entry name" value="Periplasmic binding protein-like II"/>
    <property type="match status" value="1"/>
</dbReference>
<dbReference type="Pfam" id="PF00126">
    <property type="entry name" value="HTH_1"/>
    <property type="match status" value="1"/>
</dbReference>
<dbReference type="InterPro" id="IPR036388">
    <property type="entry name" value="WH-like_DNA-bd_sf"/>
</dbReference>
<comment type="caution">
    <text evidence="6">The sequence shown here is derived from an EMBL/GenBank/DDBJ whole genome shotgun (WGS) entry which is preliminary data.</text>
</comment>
<organism evidence="6 7">
    <name type="scientific">Psychromonas arctica</name>
    <dbReference type="NCBI Taxonomy" id="168275"/>
    <lineage>
        <taxon>Bacteria</taxon>
        <taxon>Pseudomonadati</taxon>
        <taxon>Pseudomonadota</taxon>
        <taxon>Gammaproteobacteria</taxon>
        <taxon>Alteromonadales</taxon>
        <taxon>Psychromonadaceae</taxon>
        <taxon>Psychromonas</taxon>
    </lineage>
</organism>
<reference evidence="6 7" key="1">
    <citation type="submission" date="2024-02" db="EMBL/GenBank/DDBJ databases">
        <title>Bacteria isolated from the canopy kelp, Nereocystis luetkeana.</title>
        <authorList>
            <person name="Pfister C.A."/>
            <person name="Younker I.T."/>
            <person name="Light S.H."/>
        </authorList>
    </citation>
    <scope>NUCLEOTIDE SEQUENCE [LARGE SCALE GENOMIC DNA]</scope>
    <source>
        <strain evidence="6 7">TI.2.07</strain>
    </source>
</reference>
<dbReference type="InterPro" id="IPR058163">
    <property type="entry name" value="LysR-type_TF_proteobact-type"/>
</dbReference>
<dbReference type="Gene3D" id="1.10.10.10">
    <property type="entry name" value="Winged helix-like DNA-binding domain superfamily/Winged helix DNA-binding domain"/>
    <property type="match status" value="1"/>
</dbReference>
<evidence type="ECO:0000313" key="6">
    <source>
        <dbReference type="EMBL" id="MEL0659034.1"/>
    </source>
</evidence>
<keyword evidence="7" id="KW-1185">Reference proteome</keyword>
<dbReference type="PROSITE" id="PS50931">
    <property type="entry name" value="HTH_LYSR"/>
    <property type="match status" value="1"/>
</dbReference>
<proteinExistence type="inferred from homology"/>
<keyword evidence="4" id="KW-0804">Transcription</keyword>
<sequence length="300" mass="34307">MNNIKLAPLVLIFSEVAKRQSYTAAAKQLGLSKSAVSQQIKRLEKEVGQQLLARNTRGMTLTPVGERLLTRSELLSDQLTLTFQELESAKEQPSGLFKISIPPFFKKDIIIPAVAQLCIEYPQIEPEIVVTGKWQDLIEHDLDASIFGGNLQDCNYRALSIGKVAEIFCASPRYIKKNGQLVVMDDLLNHKFIATPWQQDVIKFFDEKKNEFEFPLPHYAKTNNLTTVLEMIIHDMGIALFPEFLAQSELANGQLIHVLPKVQGRAWNFYFLHRYQGEKPIHVTRFYQLICYYFTKANSK</sequence>
<keyword evidence="3" id="KW-0238">DNA-binding</keyword>
<dbReference type="CDD" id="cd08422">
    <property type="entry name" value="PBP2_CrgA_like"/>
    <property type="match status" value="1"/>
</dbReference>
<dbReference type="EMBL" id="JBAKBA010000014">
    <property type="protein sequence ID" value="MEL0659034.1"/>
    <property type="molecule type" value="Genomic_DNA"/>
</dbReference>
<evidence type="ECO:0000256" key="4">
    <source>
        <dbReference type="ARBA" id="ARBA00023163"/>
    </source>
</evidence>
<accession>A0ABU9HAZ8</accession>
<evidence type="ECO:0000256" key="1">
    <source>
        <dbReference type="ARBA" id="ARBA00009437"/>
    </source>
</evidence>
<dbReference type="Gene3D" id="3.40.190.290">
    <property type="match status" value="1"/>
</dbReference>
<dbReference type="SUPFAM" id="SSF46785">
    <property type="entry name" value="Winged helix' DNA-binding domain"/>
    <property type="match status" value="1"/>
</dbReference>
<dbReference type="InterPro" id="IPR005119">
    <property type="entry name" value="LysR_subst-bd"/>
</dbReference>
<dbReference type="PRINTS" id="PR00039">
    <property type="entry name" value="HTHLYSR"/>
</dbReference>
<dbReference type="InterPro" id="IPR000847">
    <property type="entry name" value="LysR_HTH_N"/>
</dbReference>
<evidence type="ECO:0000259" key="5">
    <source>
        <dbReference type="PROSITE" id="PS50931"/>
    </source>
</evidence>
<gene>
    <name evidence="6" type="ORF">V6255_07760</name>
</gene>
<evidence type="ECO:0000313" key="7">
    <source>
        <dbReference type="Proteomes" id="UP001366060"/>
    </source>
</evidence>
<name>A0ABU9HAZ8_9GAMM</name>